<evidence type="ECO:0000313" key="9">
    <source>
        <dbReference type="Proteomes" id="UP000031866"/>
    </source>
</evidence>
<dbReference type="PANTHER" id="PTHR43797:SF2">
    <property type="entry name" value="HOMOCYSTEINE_CYSTEINE SYNTHASE"/>
    <property type="match status" value="1"/>
</dbReference>
<name>A0A0B5Q568_CLOBE</name>
<dbReference type="KEGG" id="cbei:LF65_00693"/>
<reference evidence="8" key="3">
    <citation type="submission" date="2020-05" db="EMBL/GenBank/DDBJ databases">
        <title>Genomic insights into acetone-butanol-ethanol (ABE) fermentation by sequencing solventogenic clostridia strains.</title>
        <authorList>
            <person name="Brown S."/>
        </authorList>
    </citation>
    <scope>NUCLEOTIDE SEQUENCE</scope>
    <source>
        <strain evidence="8">DJ126</strain>
    </source>
</reference>
<dbReference type="EC" id="2.5.1.49" evidence="8"/>
<dbReference type="STRING" id="1520.LF65_00693"/>
<dbReference type="RefSeq" id="WP_041894095.1">
    <property type="nucleotide sequence ID" value="NZ_CP010086.2"/>
</dbReference>
<organism evidence="7 9">
    <name type="scientific">Clostridium beijerinckii</name>
    <name type="common">Clostridium MP</name>
    <dbReference type="NCBI Taxonomy" id="1520"/>
    <lineage>
        <taxon>Bacteria</taxon>
        <taxon>Bacillati</taxon>
        <taxon>Bacillota</taxon>
        <taxon>Clostridia</taxon>
        <taxon>Eubacteriales</taxon>
        <taxon>Clostridiaceae</taxon>
        <taxon>Clostridium</taxon>
    </lineage>
</organism>
<dbReference type="GO" id="GO:0003961">
    <property type="term" value="F:O-acetylhomoserine aminocarboxypropyltransferase activity"/>
    <property type="evidence" value="ECO:0007669"/>
    <property type="project" value="UniProtKB-EC"/>
</dbReference>
<evidence type="ECO:0000256" key="2">
    <source>
        <dbReference type="ARBA" id="ARBA00009077"/>
    </source>
</evidence>
<feature type="modified residue" description="N6-(pyridoxal phosphate)lysine" evidence="5">
    <location>
        <position position="208"/>
    </location>
</feature>
<dbReference type="GO" id="GO:0006535">
    <property type="term" value="P:cysteine biosynthetic process from serine"/>
    <property type="evidence" value="ECO:0007669"/>
    <property type="project" value="TreeGrafter"/>
</dbReference>
<dbReference type="InterPro" id="IPR015422">
    <property type="entry name" value="PyrdxlP-dep_Trfase_small"/>
</dbReference>
<dbReference type="SUPFAM" id="SSF53383">
    <property type="entry name" value="PLP-dependent transferases"/>
    <property type="match status" value="1"/>
</dbReference>
<dbReference type="GO" id="GO:0030170">
    <property type="term" value="F:pyridoxal phosphate binding"/>
    <property type="evidence" value="ECO:0007669"/>
    <property type="project" value="InterPro"/>
</dbReference>
<dbReference type="AlphaFoldDB" id="A0A0B5Q568"/>
<dbReference type="GO" id="GO:0004124">
    <property type="term" value="F:cysteine synthase activity"/>
    <property type="evidence" value="ECO:0007669"/>
    <property type="project" value="TreeGrafter"/>
</dbReference>
<reference evidence="7" key="2">
    <citation type="submission" date="2016-02" db="EMBL/GenBank/DDBJ databases">
        <title>Genome sequence of Clostridium beijerinckii strain 59B.</title>
        <authorList>
            <person name="Little G.T."/>
            <person name="Minton N.P."/>
        </authorList>
    </citation>
    <scope>NUCLEOTIDE SEQUENCE</scope>
    <source>
        <strain evidence="7">NCIMB 14988</strain>
    </source>
</reference>
<proteinExistence type="inferred from homology"/>
<evidence type="ECO:0000256" key="1">
    <source>
        <dbReference type="ARBA" id="ARBA00001933"/>
    </source>
</evidence>
<dbReference type="GO" id="GO:0005737">
    <property type="term" value="C:cytoplasm"/>
    <property type="evidence" value="ECO:0007669"/>
    <property type="project" value="TreeGrafter"/>
</dbReference>
<evidence type="ECO:0000256" key="3">
    <source>
        <dbReference type="ARBA" id="ARBA00022679"/>
    </source>
</evidence>
<dbReference type="Gene3D" id="3.40.640.10">
    <property type="entry name" value="Type I PLP-dependent aspartate aminotransferase-like (Major domain)"/>
    <property type="match status" value="1"/>
</dbReference>
<dbReference type="Proteomes" id="UP000031866">
    <property type="component" value="Chromosome"/>
</dbReference>
<dbReference type="EMBL" id="JABSXK010000001">
    <property type="protein sequence ID" value="NRV08429.1"/>
    <property type="molecule type" value="Genomic_DNA"/>
</dbReference>
<dbReference type="InterPro" id="IPR000277">
    <property type="entry name" value="Cys/Met-Metab_PyrdxlP-dep_enz"/>
</dbReference>
<keyword evidence="4 5" id="KW-0663">Pyridoxal phosphate</keyword>
<dbReference type="EMBL" id="CP010086">
    <property type="protein sequence ID" value="AJG97324.1"/>
    <property type="molecule type" value="Genomic_DNA"/>
</dbReference>
<dbReference type="PANTHER" id="PTHR43797">
    <property type="entry name" value="HOMOCYSTEINE/CYSTEINE SYNTHASE"/>
    <property type="match status" value="1"/>
</dbReference>
<dbReference type="Gene3D" id="3.90.1150.10">
    <property type="entry name" value="Aspartate Aminotransferase, domain 1"/>
    <property type="match status" value="1"/>
</dbReference>
<reference evidence="9" key="1">
    <citation type="submission" date="2014-12" db="EMBL/GenBank/DDBJ databases">
        <title>Genome sequence of Clostridium beijerinckii strain 59B.</title>
        <authorList>
            <person name="Little G.T."/>
            <person name="Minton N.P."/>
        </authorList>
    </citation>
    <scope>NUCLEOTIDE SEQUENCE [LARGE SCALE GENOMIC DNA]</scope>
    <source>
        <strain evidence="9">59B</strain>
    </source>
</reference>
<dbReference type="Proteomes" id="UP000821656">
    <property type="component" value="Unassembled WGS sequence"/>
</dbReference>
<gene>
    <name evidence="8" type="ORF">DFH45_001392</name>
    <name evidence="7" type="ORF">LF65_00693</name>
</gene>
<sequence>MSNYKFDTIKVRGGYNPKEHNDAVSVPIYATASFEVGEAERFDRLASLSEEGFIYSRLGNPTVSVFENRIASLDGGIAAVGVASGMAAITYALLAVAEGGGRILTTHQLYGGTVDALKKLYPKFGIQIDRIEDDNDIEEFRKSIKEDTKAIFIETISNPNAALYDIEAIAKIAHENNIPLIVDNTFATPYLFNPIKYGADIVIYSATKALSGHGNVIAGVIVDSGKFNWENGRYPQFSEPYFTLKDLEGNERSYIDVFKESAFAGKIRLDYLTYFGAVLSPFDAYLILIGLETLSERVQKQINNTRKIIDYLKNEESVAWINYPEIEGSPYKFLADKYFAKGVGSTFTFGFKGNTEQIYKLINSVKLFSYQANVGDARSLIVNVPKTTHGELTEEQLKLAKIPQETIRLSIGLEDSEDLINDLRQAFKEALS</sequence>
<dbReference type="CDD" id="cd00614">
    <property type="entry name" value="CGS_like"/>
    <property type="match status" value="1"/>
</dbReference>
<dbReference type="InterPro" id="IPR015424">
    <property type="entry name" value="PyrdxlP-dep_Trfase"/>
</dbReference>
<keyword evidence="3 7" id="KW-0808">Transferase</keyword>
<protein>
    <submittedName>
        <fullName evidence="8">O-acetylhomoserine (Thiol)-lyase</fullName>
        <ecNumber evidence="8">2.5.1.49</ecNumber>
    </submittedName>
    <submittedName>
        <fullName evidence="7">O-acetylhomoserine aminocarboxypropyltransferase</fullName>
    </submittedName>
</protein>
<dbReference type="InterPro" id="IPR015421">
    <property type="entry name" value="PyrdxlP-dep_Trfase_major"/>
</dbReference>
<dbReference type="PIRSF" id="PIRSF001434">
    <property type="entry name" value="CGS"/>
    <property type="match status" value="1"/>
</dbReference>
<dbReference type="FunFam" id="3.40.640.10:FF:000035">
    <property type="entry name" value="O-succinylhomoserine sulfhydrylase"/>
    <property type="match status" value="1"/>
</dbReference>
<dbReference type="GO" id="GO:0071269">
    <property type="term" value="P:L-homocysteine biosynthetic process"/>
    <property type="evidence" value="ECO:0007669"/>
    <property type="project" value="TreeGrafter"/>
</dbReference>
<dbReference type="Pfam" id="PF01053">
    <property type="entry name" value="Cys_Met_Meta_PP"/>
    <property type="match status" value="1"/>
</dbReference>
<dbReference type="InterPro" id="IPR006235">
    <property type="entry name" value="OAc-hSer/O-AcSer_sulfhydrylase"/>
</dbReference>
<evidence type="ECO:0000256" key="4">
    <source>
        <dbReference type="ARBA" id="ARBA00022898"/>
    </source>
</evidence>
<evidence type="ECO:0000313" key="8">
    <source>
        <dbReference type="EMBL" id="NRV08429.1"/>
    </source>
</evidence>
<accession>A0A0B5Q568</accession>
<evidence type="ECO:0000256" key="5">
    <source>
        <dbReference type="PIRSR" id="PIRSR001434-2"/>
    </source>
</evidence>
<dbReference type="OrthoDB" id="9780685at2"/>
<comment type="cofactor">
    <cofactor evidence="1 6">
        <name>pyridoxal 5'-phosphate</name>
        <dbReference type="ChEBI" id="CHEBI:597326"/>
    </cofactor>
</comment>
<evidence type="ECO:0000256" key="6">
    <source>
        <dbReference type="RuleBase" id="RU362118"/>
    </source>
</evidence>
<evidence type="ECO:0000313" key="7">
    <source>
        <dbReference type="EMBL" id="AJG97324.1"/>
    </source>
</evidence>
<comment type="similarity">
    <text evidence="2 6">Belongs to the trans-sulfuration enzymes family.</text>
</comment>
<dbReference type="GO" id="GO:0019346">
    <property type="term" value="P:transsulfuration"/>
    <property type="evidence" value="ECO:0007669"/>
    <property type="project" value="InterPro"/>
</dbReference>